<dbReference type="RefSeq" id="WP_253062078.1">
    <property type="nucleotide sequence ID" value="NZ_JAMXWM010000011.1"/>
</dbReference>
<reference evidence="5" key="1">
    <citation type="journal article" date="2019" name="Int. J. Syst. Evol. Microbiol.">
        <title>The Global Catalogue of Microorganisms (GCM) 10K type strain sequencing project: providing services to taxonomists for standard genome sequencing and annotation.</title>
        <authorList>
            <consortium name="The Broad Institute Genomics Platform"/>
            <consortium name="The Broad Institute Genome Sequencing Center for Infectious Disease"/>
            <person name="Wu L."/>
            <person name="Ma J."/>
        </authorList>
    </citation>
    <scope>NUCLEOTIDE SEQUENCE [LARGE SCALE GENOMIC DNA]</scope>
    <source>
        <strain evidence="5">TISTR 2466</strain>
    </source>
</reference>
<dbReference type="EC" id="6.3.4.-" evidence="3"/>
<comment type="catalytic activity">
    <reaction evidence="3">
        <text>cytidine(34) in elongator tRNA(Met) + acetate + ATP = N(4)-acetylcytidine(34) in elongator tRNA(Met) + AMP + diphosphate</text>
        <dbReference type="Rhea" id="RHEA:58144"/>
        <dbReference type="Rhea" id="RHEA-COMP:10693"/>
        <dbReference type="Rhea" id="RHEA-COMP:10694"/>
        <dbReference type="ChEBI" id="CHEBI:30089"/>
        <dbReference type="ChEBI" id="CHEBI:30616"/>
        <dbReference type="ChEBI" id="CHEBI:33019"/>
        <dbReference type="ChEBI" id="CHEBI:74900"/>
        <dbReference type="ChEBI" id="CHEBI:82748"/>
        <dbReference type="ChEBI" id="CHEBI:456215"/>
    </reaction>
</comment>
<dbReference type="SUPFAM" id="SSF52374">
    <property type="entry name" value="Nucleotidylyl transferase"/>
    <property type="match status" value="1"/>
</dbReference>
<dbReference type="Proteomes" id="UP001597399">
    <property type="component" value="Unassembled WGS sequence"/>
</dbReference>
<comment type="subcellular location">
    <subcellularLocation>
        <location evidence="3">Cytoplasm</location>
    </subcellularLocation>
</comment>
<evidence type="ECO:0000313" key="5">
    <source>
        <dbReference type="Proteomes" id="UP001597399"/>
    </source>
</evidence>
<keyword evidence="1 3" id="KW-0436">Ligase</keyword>
<evidence type="ECO:0000256" key="3">
    <source>
        <dbReference type="HAMAP-Rule" id="MF_01539"/>
    </source>
</evidence>
<keyword evidence="3" id="KW-0694">RNA-binding</keyword>
<evidence type="ECO:0000256" key="1">
    <source>
        <dbReference type="ARBA" id="ARBA00022598"/>
    </source>
</evidence>
<comment type="caution">
    <text evidence="3">Lacks conserved residue(s) required for the propagation of feature annotation.</text>
</comment>
<dbReference type="NCBIfam" id="NF010191">
    <property type="entry name" value="PRK13670.1"/>
    <property type="match status" value="1"/>
</dbReference>
<dbReference type="EMBL" id="JBHUMQ010000031">
    <property type="protein sequence ID" value="MFD2694752.1"/>
    <property type="molecule type" value="Genomic_DNA"/>
</dbReference>
<dbReference type="PANTHER" id="PTHR37825:SF1">
    <property type="entry name" value="TRNA(MET) CYTIDINE ACETATE LIGASE"/>
    <property type="match status" value="1"/>
</dbReference>
<name>A0ABW5S570_9BACL</name>
<keyword evidence="3" id="KW-0820">tRNA-binding</keyword>
<comment type="similarity">
    <text evidence="3">Belongs to the TmcAL family.</text>
</comment>
<feature type="binding site" evidence="3">
    <location>
        <position position="164"/>
    </location>
    <ligand>
        <name>ATP</name>
        <dbReference type="ChEBI" id="CHEBI:30616"/>
    </ligand>
</feature>
<gene>
    <name evidence="3" type="primary">tmcAL</name>
    <name evidence="4" type="ORF">ACFSUE_14135</name>
</gene>
<dbReference type="Gene3D" id="3.40.50.620">
    <property type="entry name" value="HUPs"/>
    <property type="match status" value="1"/>
</dbReference>
<organism evidence="4 5">
    <name type="scientific">Sporolactobacillus shoreicorticis</name>
    <dbReference type="NCBI Taxonomy" id="1923877"/>
    <lineage>
        <taxon>Bacteria</taxon>
        <taxon>Bacillati</taxon>
        <taxon>Bacillota</taxon>
        <taxon>Bacilli</taxon>
        <taxon>Bacillales</taxon>
        <taxon>Sporolactobacillaceae</taxon>
        <taxon>Sporolactobacillus</taxon>
    </lineage>
</organism>
<dbReference type="Pfam" id="PF05636">
    <property type="entry name" value="HIGH_NTase1"/>
    <property type="match status" value="1"/>
</dbReference>
<protein>
    <recommendedName>
        <fullName evidence="3">tRNA(Met) cytidine acetate ligase</fullName>
        <ecNumber evidence="3">6.3.4.-</ecNumber>
    </recommendedName>
</protein>
<dbReference type="PANTHER" id="PTHR37825">
    <property type="entry name" value="TRNA(MET) CYTIDINE ACETATE LIGASE"/>
    <property type="match status" value="1"/>
</dbReference>
<keyword evidence="3" id="KW-0963">Cytoplasm</keyword>
<dbReference type="InterPro" id="IPR008513">
    <property type="entry name" value="tRNA(Met)_cyd_acetate_ligase"/>
</dbReference>
<evidence type="ECO:0000256" key="2">
    <source>
        <dbReference type="ARBA" id="ARBA00022694"/>
    </source>
</evidence>
<keyword evidence="2 3" id="KW-0819">tRNA processing</keyword>
<feature type="binding site" evidence="3">
    <location>
        <begin position="7"/>
        <end position="20"/>
    </location>
    <ligand>
        <name>ATP</name>
        <dbReference type="ChEBI" id="CHEBI:30616"/>
    </ligand>
</feature>
<keyword evidence="3" id="KW-0067">ATP-binding</keyword>
<keyword evidence="5" id="KW-1185">Reference proteome</keyword>
<proteinExistence type="inferred from homology"/>
<accession>A0ABW5S570</accession>
<keyword evidence="3" id="KW-0547">Nucleotide-binding</keyword>
<dbReference type="HAMAP" id="MF_01539">
    <property type="entry name" value="TmcAL"/>
    <property type="match status" value="1"/>
</dbReference>
<comment type="function">
    <text evidence="3">Catalyzes the formation of N(4)-acetylcytidine (ac(4)C) at the wobble position of elongator tRNA(Met), using acetate and ATP as substrates. First activates an acetate ion to form acetyladenylate (Ac-AMP) and then transfers the acetyl group to tRNA to form ac(4)C34.</text>
</comment>
<sequence>MIIAGIVAEYNPFHNGHSYQLEALRKQIHPDAVVVVMSGNFLQRGEPAIVSKWTRTQMALEAGVDLVVELPYVFAVGKADVFARGAVSILDRLGVNRLFFSSECGRIEPFFNSLSLIGHHKADYEAKLTESMAKGISYPNAHAAAYRFIAQNCEKELVDLSLPNNSLGFHYIKALHQLGSKMKPITIKRLQAEHNDQTFDNDAAIASASSIRLHLMSGEQTDSICNKLPGHVAEALVAAKTKIGYAGWERFFPFLKYQLLSSNAARLAQIYEMEEGIEHRLLECIRTASTFDAFIAAVKTKRYTWARLQRLAVHILTDTLKEEAKPLALSSDPGSTRLLGMNGKGQAYLADIRKSAAITVISKIRNHRSLLLNIDLKTAQVYDYLINTDHKPMRYTETSHPPIRYDETNRRLLNE</sequence>
<dbReference type="InterPro" id="IPR014729">
    <property type="entry name" value="Rossmann-like_a/b/a_fold"/>
</dbReference>
<comment type="caution">
    <text evidence="4">The sequence shown here is derived from an EMBL/GenBank/DDBJ whole genome shotgun (WGS) entry which is preliminary data.</text>
</comment>
<feature type="binding site" evidence="3">
    <location>
        <position position="189"/>
    </location>
    <ligand>
        <name>ATP</name>
        <dbReference type="ChEBI" id="CHEBI:30616"/>
    </ligand>
</feature>
<evidence type="ECO:0000313" key="4">
    <source>
        <dbReference type="EMBL" id="MFD2694752.1"/>
    </source>
</evidence>